<dbReference type="AlphaFoldDB" id="A0A5M3MJ49"/>
<dbReference type="Proteomes" id="UP000053558">
    <property type="component" value="Unassembled WGS sequence"/>
</dbReference>
<dbReference type="GO" id="GO:0005634">
    <property type="term" value="C:nucleus"/>
    <property type="evidence" value="ECO:0007669"/>
    <property type="project" value="TreeGrafter"/>
</dbReference>
<dbReference type="SMART" id="SM00471">
    <property type="entry name" value="HDc"/>
    <property type="match status" value="1"/>
</dbReference>
<proteinExistence type="predicted"/>
<comment type="caution">
    <text evidence="3">The sequence shown here is derived from an EMBL/GenBank/DDBJ whole genome shotgun (WGS) entry which is preliminary data.</text>
</comment>
<dbReference type="PANTHER" id="PTHR11373:SF4">
    <property type="entry name" value="DEOXYNUCLEOSIDE TRIPHOSPHATE TRIPHOSPHOHYDROLASE SAMHD1"/>
    <property type="match status" value="1"/>
</dbReference>
<dbReference type="CDD" id="cd00077">
    <property type="entry name" value="HDc"/>
    <property type="match status" value="1"/>
</dbReference>
<keyword evidence="4" id="KW-1185">Reference proteome</keyword>
<dbReference type="SUPFAM" id="SSF109604">
    <property type="entry name" value="HD-domain/PDEase-like"/>
    <property type="match status" value="1"/>
</dbReference>
<evidence type="ECO:0000313" key="3">
    <source>
        <dbReference type="EMBL" id="EIW79268.1"/>
    </source>
</evidence>
<evidence type="ECO:0000256" key="1">
    <source>
        <dbReference type="SAM" id="MobiDB-lite"/>
    </source>
</evidence>
<gene>
    <name evidence="3" type="ORF">CONPUDRAFT_127244</name>
</gene>
<feature type="region of interest" description="Disordered" evidence="1">
    <location>
        <begin position="458"/>
        <end position="536"/>
    </location>
</feature>
<dbReference type="InterPro" id="IPR006674">
    <property type="entry name" value="HD_domain"/>
</dbReference>
<dbReference type="Pfam" id="PF19276">
    <property type="entry name" value="HD_assoc_2"/>
    <property type="match status" value="1"/>
</dbReference>
<dbReference type="InterPro" id="IPR045509">
    <property type="entry name" value="HD_assoc_2"/>
</dbReference>
<dbReference type="GeneID" id="19200049"/>
<feature type="compositionally biased region" description="Basic and acidic residues" evidence="1">
    <location>
        <begin position="514"/>
        <end position="529"/>
    </location>
</feature>
<protein>
    <submittedName>
        <fullName evidence="3">HD-domain PDEase-like protein</fullName>
    </submittedName>
</protein>
<dbReference type="EMBL" id="JH711581">
    <property type="protein sequence ID" value="EIW79268.1"/>
    <property type="molecule type" value="Genomic_DNA"/>
</dbReference>
<dbReference type="OMA" id="QVHGYIK"/>
<accession>A0A5M3MJ49</accession>
<evidence type="ECO:0000313" key="4">
    <source>
        <dbReference type="Proteomes" id="UP000053558"/>
    </source>
</evidence>
<dbReference type="RefSeq" id="XP_007770943.1">
    <property type="nucleotide sequence ID" value="XM_007772753.1"/>
</dbReference>
<feature type="domain" description="HD" evidence="2">
    <location>
        <begin position="63"/>
        <end position="199"/>
    </location>
</feature>
<evidence type="ECO:0000259" key="2">
    <source>
        <dbReference type="PROSITE" id="PS51831"/>
    </source>
</evidence>
<reference evidence="4" key="1">
    <citation type="journal article" date="2012" name="Science">
        <title>The Paleozoic origin of enzymatic lignin decomposition reconstructed from 31 fungal genomes.</title>
        <authorList>
            <person name="Floudas D."/>
            <person name="Binder M."/>
            <person name="Riley R."/>
            <person name="Barry K."/>
            <person name="Blanchette R.A."/>
            <person name="Henrissat B."/>
            <person name="Martinez A.T."/>
            <person name="Otillar R."/>
            <person name="Spatafora J.W."/>
            <person name="Yadav J.S."/>
            <person name="Aerts A."/>
            <person name="Benoit I."/>
            <person name="Boyd A."/>
            <person name="Carlson A."/>
            <person name="Copeland A."/>
            <person name="Coutinho P.M."/>
            <person name="de Vries R.P."/>
            <person name="Ferreira P."/>
            <person name="Findley K."/>
            <person name="Foster B."/>
            <person name="Gaskell J."/>
            <person name="Glotzer D."/>
            <person name="Gorecki P."/>
            <person name="Heitman J."/>
            <person name="Hesse C."/>
            <person name="Hori C."/>
            <person name="Igarashi K."/>
            <person name="Jurgens J.A."/>
            <person name="Kallen N."/>
            <person name="Kersten P."/>
            <person name="Kohler A."/>
            <person name="Kuees U."/>
            <person name="Kumar T.K.A."/>
            <person name="Kuo A."/>
            <person name="LaButti K."/>
            <person name="Larrondo L.F."/>
            <person name="Lindquist E."/>
            <person name="Ling A."/>
            <person name="Lombard V."/>
            <person name="Lucas S."/>
            <person name="Lundell T."/>
            <person name="Martin R."/>
            <person name="McLaughlin D.J."/>
            <person name="Morgenstern I."/>
            <person name="Morin E."/>
            <person name="Murat C."/>
            <person name="Nagy L.G."/>
            <person name="Nolan M."/>
            <person name="Ohm R.A."/>
            <person name="Patyshakuliyeva A."/>
            <person name="Rokas A."/>
            <person name="Ruiz-Duenas F.J."/>
            <person name="Sabat G."/>
            <person name="Salamov A."/>
            <person name="Samejima M."/>
            <person name="Schmutz J."/>
            <person name="Slot J.C."/>
            <person name="St John F."/>
            <person name="Stenlid J."/>
            <person name="Sun H."/>
            <person name="Sun S."/>
            <person name="Syed K."/>
            <person name="Tsang A."/>
            <person name="Wiebenga A."/>
            <person name="Young D."/>
            <person name="Pisabarro A."/>
            <person name="Eastwood D.C."/>
            <person name="Martin F."/>
            <person name="Cullen D."/>
            <person name="Grigoriev I.V."/>
            <person name="Hibbett D.S."/>
        </authorList>
    </citation>
    <scope>NUCLEOTIDE SEQUENCE [LARGE SCALE GENOMIC DNA]</scope>
    <source>
        <strain evidence="4">RWD-64-598 SS2</strain>
    </source>
</reference>
<dbReference type="PANTHER" id="PTHR11373">
    <property type="entry name" value="DEOXYNUCLEOSIDE TRIPHOSPHATE TRIPHOSPHOHYDROLASE"/>
    <property type="match status" value="1"/>
</dbReference>
<dbReference type="Gene3D" id="3.30.70.2760">
    <property type="match status" value="1"/>
</dbReference>
<organism evidence="3 4">
    <name type="scientific">Coniophora puteana (strain RWD-64-598)</name>
    <name type="common">Brown rot fungus</name>
    <dbReference type="NCBI Taxonomy" id="741705"/>
    <lineage>
        <taxon>Eukaryota</taxon>
        <taxon>Fungi</taxon>
        <taxon>Dikarya</taxon>
        <taxon>Basidiomycota</taxon>
        <taxon>Agaricomycotina</taxon>
        <taxon>Agaricomycetes</taxon>
        <taxon>Agaricomycetidae</taxon>
        <taxon>Boletales</taxon>
        <taxon>Coniophorineae</taxon>
        <taxon>Coniophoraceae</taxon>
        <taxon>Coniophora</taxon>
    </lineage>
</organism>
<sequence length="536" mass="61844">MDEPAETMEAPETLRRFNDPIHDYIPFSSLVCTFIDTGHFQRLRYIKQLGVSYYVWPGASHNRFEHCLGVAYLARKLAEHLQKTQPSLGITNRHILCVELAGLCHDLGHGPWSHVWDGMFIPKATNGKKKWKHEDASEMMFDDMVNKYNLDISPDEVILVKALIAGDVTRCELGTTMPFLFEIVANKRNGIDVDKFDYIARDAHAIGDRNNLSLTRLIHSARVIKHEICFDIKDANQIYELCYTRFSLHKRIYNHKTAKAIEYMIIDALLAAEHHMKIIDLIDKPDRYLFLTDDVLTRIEMSTEDTLQEARDIIERIRVRNLYKVVDYKVYPWDYRERCRKNITPERIVEAARKVASGSDNTLVGELSPSHVIVNLSPLHYGMEDKNPLEFVRFYSKHSPMVAHPGSRDTISSLMPDSFGEVLLRIFTKEARFFGIIQRAYRELVQTAFNETEDIWFPEPSGVLTPTPEPPSTPRQNKRTFSRNLSLGSLSERDLARPNPFTDAQNSPLILNIDNRKRQRNEIGHEGSPPHKRKAM</sequence>
<dbReference type="InterPro" id="IPR050135">
    <property type="entry name" value="dGTPase-like"/>
</dbReference>
<dbReference type="PROSITE" id="PS51831">
    <property type="entry name" value="HD"/>
    <property type="match status" value="1"/>
</dbReference>
<dbReference type="GO" id="GO:0006203">
    <property type="term" value="P:dGTP catabolic process"/>
    <property type="evidence" value="ECO:0007669"/>
    <property type="project" value="TreeGrafter"/>
</dbReference>
<dbReference type="Pfam" id="PF01966">
    <property type="entry name" value="HD"/>
    <property type="match status" value="1"/>
</dbReference>
<dbReference type="OrthoDB" id="9991235at2759"/>
<dbReference type="GO" id="GO:0008832">
    <property type="term" value="F:dGTPase activity"/>
    <property type="evidence" value="ECO:0007669"/>
    <property type="project" value="TreeGrafter"/>
</dbReference>
<dbReference type="Gene3D" id="1.10.3210.10">
    <property type="entry name" value="Hypothetical protein af1432"/>
    <property type="match status" value="1"/>
</dbReference>
<dbReference type="KEGG" id="cput:CONPUDRAFT_127244"/>
<dbReference type="InterPro" id="IPR003607">
    <property type="entry name" value="HD/PDEase_dom"/>
</dbReference>
<name>A0A5M3MJ49_CONPW</name>